<evidence type="ECO:0000256" key="1">
    <source>
        <dbReference type="ARBA" id="ARBA00023015"/>
    </source>
</evidence>
<proteinExistence type="predicted"/>
<dbReference type="InterPro" id="IPR016032">
    <property type="entry name" value="Sig_transdc_resp-reg_C-effctor"/>
</dbReference>
<dbReference type="Pfam" id="PF00072">
    <property type="entry name" value="Response_reg"/>
    <property type="match status" value="1"/>
</dbReference>
<keyword evidence="1" id="KW-0805">Transcription regulation</keyword>
<dbReference type="GO" id="GO:0003677">
    <property type="term" value="F:DNA binding"/>
    <property type="evidence" value="ECO:0007669"/>
    <property type="project" value="UniProtKB-KW"/>
</dbReference>
<evidence type="ECO:0000256" key="2">
    <source>
        <dbReference type="ARBA" id="ARBA00023125"/>
    </source>
</evidence>
<dbReference type="PROSITE" id="PS50110">
    <property type="entry name" value="RESPONSE_REGULATORY"/>
    <property type="match status" value="1"/>
</dbReference>
<name>A0A8J3ZHN0_9ACTN</name>
<dbReference type="SUPFAM" id="SSF46894">
    <property type="entry name" value="C-terminal effector domain of the bipartite response regulators"/>
    <property type="match status" value="1"/>
</dbReference>
<dbReference type="SUPFAM" id="SSF52172">
    <property type="entry name" value="CheY-like"/>
    <property type="match status" value="1"/>
</dbReference>
<evidence type="ECO:0000259" key="5">
    <source>
        <dbReference type="PROSITE" id="PS50110"/>
    </source>
</evidence>
<keyword evidence="7" id="KW-1185">Reference proteome</keyword>
<reference evidence="6" key="1">
    <citation type="submission" date="2021-01" db="EMBL/GenBank/DDBJ databases">
        <title>Whole genome shotgun sequence of Virgisporangium aurantiacum NBRC 16421.</title>
        <authorList>
            <person name="Komaki H."/>
            <person name="Tamura T."/>
        </authorList>
    </citation>
    <scope>NUCLEOTIDE SEQUENCE</scope>
    <source>
        <strain evidence="6">NBRC 16421</strain>
    </source>
</reference>
<dbReference type="Proteomes" id="UP000612585">
    <property type="component" value="Unassembled WGS sequence"/>
</dbReference>
<dbReference type="PANTHER" id="PTHR43214">
    <property type="entry name" value="TWO-COMPONENT RESPONSE REGULATOR"/>
    <property type="match status" value="1"/>
</dbReference>
<dbReference type="PANTHER" id="PTHR43214:SF24">
    <property type="entry name" value="TRANSCRIPTIONAL REGULATORY PROTEIN NARL-RELATED"/>
    <property type="match status" value="1"/>
</dbReference>
<evidence type="ECO:0000256" key="4">
    <source>
        <dbReference type="PROSITE-ProRule" id="PRU00169"/>
    </source>
</evidence>
<dbReference type="InterPro" id="IPR001789">
    <property type="entry name" value="Sig_transdc_resp-reg_receiver"/>
</dbReference>
<feature type="domain" description="Response regulatory" evidence="5">
    <location>
        <begin position="9"/>
        <end position="123"/>
    </location>
</feature>
<dbReference type="SMART" id="SM00448">
    <property type="entry name" value="REC"/>
    <property type="match status" value="1"/>
</dbReference>
<protein>
    <submittedName>
        <fullName evidence="6">DNA-binding response regulator</fullName>
    </submittedName>
</protein>
<evidence type="ECO:0000313" key="6">
    <source>
        <dbReference type="EMBL" id="GIJ62988.1"/>
    </source>
</evidence>
<dbReference type="AlphaFoldDB" id="A0A8J3ZHN0"/>
<dbReference type="GO" id="GO:0000160">
    <property type="term" value="P:phosphorelay signal transduction system"/>
    <property type="evidence" value="ECO:0007669"/>
    <property type="project" value="InterPro"/>
</dbReference>
<evidence type="ECO:0000313" key="7">
    <source>
        <dbReference type="Proteomes" id="UP000612585"/>
    </source>
</evidence>
<comment type="caution">
    <text evidence="6">The sequence shown here is derived from an EMBL/GenBank/DDBJ whole genome shotgun (WGS) entry which is preliminary data.</text>
</comment>
<sequence>MARMSQGIRVAAVDDDRMLLDGLGTWLAQTGDIALTVAAATVDELLGDPRDGIDLVLLDLVLRDGSDPVDNVRRLIAADHRVLVLSVWSRPHEIAAAFAAGASGYVTKDHDLATLASVIRTAAGGETVYTPPLAMAFLEDPRPDRPRLSTREREILLAYASGMTLTTAARHVGVRPDTAKTYLDRVKAKYLERGRPTYTKLDLADRVREDGIH</sequence>
<feature type="modified residue" description="4-aspartylphosphate" evidence="4">
    <location>
        <position position="59"/>
    </location>
</feature>
<keyword evidence="3" id="KW-0804">Transcription</keyword>
<dbReference type="Gene3D" id="3.40.50.2300">
    <property type="match status" value="1"/>
</dbReference>
<dbReference type="InterPro" id="IPR039420">
    <property type="entry name" value="WalR-like"/>
</dbReference>
<accession>A0A8J3ZHN0</accession>
<dbReference type="InterPro" id="IPR011006">
    <property type="entry name" value="CheY-like_superfamily"/>
</dbReference>
<keyword evidence="4" id="KW-0597">Phosphoprotein</keyword>
<gene>
    <name evidence="6" type="ORF">Vau01_105040</name>
</gene>
<evidence type="ECO:0000256" key="3">
    <source>
        <dbReference type="ARBA" id="ARBA00023163"/>
    </source>
</evidence>
<dbReference type="GO" id="GO:0006355">
    <property type="term" value="P:regulation of DNA-templated transcription"/>
    <property type="evidence" value="ECO:0007669"/>
    <property type="project" value="InterPro"/>
</dbReference>
<organism evidence="6 7">
    <name type="scientific">Virgisporangium aurantiacum</name>
    <dbReference type="NCBI Taxonomy" id="175570"/>
    <lineage>
        <taxon>Bacteria</taxon>
        <taxon>Bacillati</taxon>
        <taxon>Actinomycetota</taxon>
        <taxon>Actinomycetes</taxon>
        <taxon>Micromonosporales</taxon>
        <taxon>Micromonosporaceae</taxon>
        <taxon>Virgisporangium</taxon>
    </lineage>
</organism>
<keyword evidence="2 6" id="KW-0238">DNA-binding</keyword>
<dbReference type="EMBL" id="BOPG01000085">
    <property type="protein sequence ID" value="GIJ62988.1"/>
    <property type="molecule type" value="Genomic_DNA"/>
</dbReference>